<evidence type="ECO:0000313" key="11">
    <source>
        <dbReference type="EMBL" id="RKR04202.1"/>
    </source>
</evidence>
<accession>A0A420WWT0</accession>
<keyword evidence="7" id="KW-0460">Magnesium</keyword>
<keyword evidence="5" id="KW-0479">Metal-binding</keyword>
<dbReference type="NCBIfam" id="TIGR01488">
    <property type="entry name" value="HAD-SF-IB"/>
    <property type="match status" value="1"/>
</dbReference>
<dbReference type="Gene3D" id="1.20.1440.100">
    <property type="entry name" value="SG protein - dephosphorylation function"/>
    <property type="match status" value="1"/>
</dbReference>
<sequence>MRLAIFDLDNTLLGGDSDHSWGEFLVEQGAVDAEHYRRENDRFHEDYNNGVLDIDAYLRFALAPLAEHRPEQLDAWHRQFMASRIEPMILPRGEALLAEHRARGDQLLIITATNRFVTGPIAERLGVADLIAIEPERREGRYTGRVSGVPSFREGKITRLEQWLAETGHSLEDAWFYSDSLNDLPLLERVDHPVAVDPDPALAAIARERHWQIISLRDE</sequence>
<evidence type="ECO:0000256" key="6">
    <source>
        <dbReference type="ARBA" id="ARBA00022801"/>
    </source>
</evidence>
<comment type="caution">
    <text evidence="11">The sequence shown here is derived from an EMBL/GenBank/DDBJ whole genome shotgun (WGS) entry which is preliminary data.</text>
</comment>
<evidence type="ECO:0000256" key="9">
    <source>
        <dbReference type="ARBA" id="ARBA00052092"/>
    </source>
</evidence>
<dbReference type="Gene3D" id="3.40.50.1000">
    <property type="entry name" value="HAD superfamily/HAD-like"/>
    <property type="match status" value="1"/>
</dbReference>
<protein>
    <recommendedName>
        <fullName evidence="4">Histidinol-phosphatase</fullName>
        <ecNumber evidence="3">3.1.3.15</ecNumber>
    </recommendedName>
    <alternativeName>
        <fullName evidence="8">Histidinol-phosphate phosphatase</fullName>
    </alternativeName>
</protein>
<evidence type="ECO:0000256" key="10">
    <source>
        <dbReference type="ARBA" id="ARBA00053547"/>
    </source>
</evidence>
<dbReference type="FunFam" id="3.40.50.1000:FF:000025">
    <property type="entry name" value="HAD hydrolase, family IB"/>
    <property type="match status" value="1"/>
</dbReference>
<evidence type="ECO:0000256" key="3">
    <source>
        <dbReference type="ARBA" id="ARBA00013085"/>
    </source>
</evidence>
<name>A0A420WWT0_9GAMM</name>
<evidence type="ECO:0000256" key="2">
    <source>
        <dbReference type="ARBA" id="ARBA00009184"/>
    </source>
</evidence>
<dbReference type="GO" id="GO:0046872">
    <property type="term" value="F:metal ion binding"/>
    <property type="evidence" value="ECO:0007669"/>
    <property type="project" value="UniProtKB-KW"/>
</dbReference>
<keyword evidence="6 11" id="KW-0378">Hydrolase</keyword>
<dbReference type="PANTHER" id="PTHR43344:SF13">
    <property type="entry name" value="PHOSPHATASE RV3661-RELATED"/>
    <property type="match status" value="1"/>
</dbReference>
<gene>
    <name evidence="11" type="ORF">C7446_1403</name>
</gene>
<dbReference type="InterPro" id="IPR036412">
    <property type="entry name" value="HAD-like_sf"/>
</dbReference>
<dbReference type="OrthoDB" id="9784466at2"/>
<dbReference type="GO" id="GO:0004401">
    <property type="term" value="F:histidinol-phosphatase activity"/>
    <property type="evidence" value="ECO:0007669"/>
    <property type="project" value="UniProtKB-EC"/>
</dbReference>
<dbReference type="Proteomes" id="UP000281975">
    <property type="component" value="Unassembled WGS sequence"/>
</dbReference>
<dbReference type="CDD" id="cd02612">
    <property type="entry name" value="HAD_PGPPase"/>
    <property type="match status" value="1"/>
</dbReference>
<evidence type="ECO:0000256" key="8">
    <source>
        <dbReference type="ARBA" id="ARBA00033209"/>
    </source>
</evidence>
<dbReference type="AlphaFoldDB" id="A0A420WWT0"/>
<dbReference type="EMBL" id="RBIN01000004">
    <property type="protein sequence ID" value="RKR04202.1"/>
    <property type="molecule type" value="Genomic_DNA"/>
</dbReference>
<keyword evidence="12" id="KW-1185">Reference proteome</keyword>
<evidence type="ECO:0000256" key="7">
    <source>
        <dbReference type="ARBA" id="ARBA00022842"/>
    </source>
</evidence>
<organism evidence="11 12">
    <name type="scientific">Kushneria sinocarnis</name>
    <dbReference type="NCBI Taxonomy" id="595502"/>
    <lineage>
        <taxon>Bacteria</taxon>
        <taxon>Pseudomonadati</taxon>
        <taxon>Pseudomonadota</taxon>
        <taxon>Gammaproteobacteria</taxon>
        <taxon>Oceanospirillales</taxon>
        <taxon>Halomonadaceae</taxon>
        <taxon>Kushneria</taxon>
    </lineage>
</organism>
<comment type="pathway">
    <text evidence="1">Amino-acid biosynthesis; L-histidine biosynthesis; L-histidine from 5-phospho-alpha-D-ribose 1-diphosphate: step 8/9.</text>
</comment>
<evidence type="ECO:0000256" key="4">
    <source>
        <dbReference type="ARBA" id="ARBA00021697"/>
    </source>
</evidence>
<comment type="function">
    <text evidence="10">Catalyzes the dephosphorylation of histidinol-phosphate to histidinol, the direct precursor of histidine.</text>
</comment>
<dbReference type="RefSeq" id="WP_121172386.1">
    <property type="nucleotide sequence ID" value="NZ_RBIN01000004.1"/>
</dbReference>
<dbReference type="PANTHER" id="PTHR43344">
    <property type="entry name" value="PHOSPHOSERINE PHOSPHATASE"/>
    <property type="match status" value="1"/>
</dbReference>
<comment type="similarity">
    <text evidence="2">Belongs to the HAD-like hydrolase superfamily. SerB family.</text>
</comment>
<dbReference type="Pfam" id="PF12710">
    <property type="entry name" value="HAD"/>
    <property type="match status" value="1"/>
</dbReference>
<proteinExistence type="inferred from homology"/>
<evidence type="ECO:0000256" key="5">
    <source>
        <dbReference type="ARBA" id="ARBA00022723"/>
    </source>
</evidence>
<comment type="catalytic activity">
    <reaction evidence="9">
        <text>L-histidinol phosphate + H2O = L-histidinol + phosphate</text>
        <dbReference type="Rhea" id="RHEA:14465"/>
        <dbReference type="ChEBI" id="CHEBI:15377"/>
        <dbReference type="ChEBI" id="CHEBI:43474"/>
        <dbReference type="ChEBI" id="CHEBI:57699"/>
        <dbReference type="ChEBI" id="CHEBI:57980"/>
        <dbReference type="EC" id="3.1.3.15"/>
    </reaction>
    <physiologicalReaction direction="left-to-right" evidence="9">
        <dbReference type="Rhea" id="RHEA:14466"/>
    </physiologicalReaction>
</comment>
<evidence type="ECO:0000256" key="1">
    <source>
        <dbReference type="ARBA" id="ARBA00004970"/>
    </source>
</evidence>
<reference evidence="11 12" key="1">
    <citation type="submission" date="2018-10" db="EMBL/GenBank/DDBJ databases">
        <title>Genomic Encyclopedia of Type Strains, Phase IV (KMG-IV): sequencing the most valuable type-strain genomes for metagenomic binning, comparative biology and taxonomic classification.</title>
        <authorList>
            <person name="Goeker M."/>
        </authorList>
    </citation>
    <scope>NUCLEOTIDE SEQUENCE [LARGE SCALE GENOMIC DNA]</scope>
    <source>
        <strain evidence="11 12">DSM 23229</strain>
    </source>
</reference>
<dbReference type="InterPro" id="IPR050582">
    <property type="entry name" value="HAD-like_SerB"/>
</dbReference>
<dbReference type="InterPro" id="IPR023214">
    <property type="entry name" value="HAD_sf"/>
</dbReference>
<dbReference type="EC" id="3.1.3.15" evidence="3"/>
<evidence type="ECO:0000313" key="12">
    <source>
        <dbReference type="Proteomes" id="UP000281975"/>
    </source>
</evidence>
<dbReference type="InterPro" id="IPR006385">
    <property type="entry name" value="HAD_hydro_SerB1"/>
</dbReference>
<dbReference type="NCBIfam" id="TIGR01490">
    <property type="entry name" value="HAD-SF-IB-hyp1"/>
    <property type="match status" value="1"/>
</dbReference>
<dbReference type="SUPFAM" id="SSF56784">
    <property type="entry name" value="HAD-like"/>
    <property type="match status" value="1"/>
</dbReference>